<evidence type="ECO:0000256" key="4">
    <source>
        <dbReference type="ARBA" id="ARBA00023136"/>
    </source>
</evidence>
<evidence type="ECO:0000313" key="7">
    <source>
        <dbReference type="EMBL" id="KAB1637268.1"/>
    </source>
</evidence>
<feature type="transmembrane region" description="Helical" evidence="5">
    <location>
        <begin position="96"/>
        <end position="115"/>
    </location>
</feature>
<dbReference type="InterPro" id="IPR036259">
    <property type="entry name" value="MFS_trans_sf"/>
</dbReference>
<feature type="transmembrane region" description="Helical" evidence="5">
    <location>
        <begin position="186"/>
        <end position="205"/>
    </location>
</feature>
<feature type="transmembrane region" description="Helical" evidence="5">
    <location>
        <begin position="307"/>
        <end position="325"/>
    </location>
</feature>
<reference evidence="7 8" key="1">
    <citation type="submission" date="2019-09" db="EMBL/GenBank/DDBJ databases">
        <title>Phylogeny of genus Pseudoclavibacter and closely related genus.</title>
        <authorList>
            <person name="Li Y."/>
        </authorList>
    </citation>
    <scope>NUCLEOTIDE SEQUENCE [LARGE SCALE GENOMIC DNA]</scope>
    <source>
        <strain evidence="7 8">THG-MD12</strain>
    </source>
</reference>
<evidence type="ECO:0000259" key="6">
    <source>
        <dbReference type="PROSITE" id="PS50850"/>
    </source>
</evidence>
<comment type="caution">
    <text evidence="7">The sequence shown here is derived from an EMBL/GenBank/DDBJ whole genome shotgun (WGS) entry which is preliminary data.</text>
</comment>
<proteinExistence type="predicted"/>
<feature type="transmembrane region" description="Helical" evidence="5">
    <location>
        <begin position="398"/>
        <end position="417"/>
    </location>
</feature>
<organism evidence="7 8">
    <name type="scientific">Pseudoclavibacter terrae</name>
    <dbReference type="NCBI Taxonomy" id="1530195"/>
    <lineage>
        <taxon>Bacteria</taxon>
        <taxon>Bacillati</taxon>
        <taxon>Actinomycetota</taxon>
        <taxon>Actinomycetes</taxon>
        <taxon>Micrococcales</taxon>
        <taxon>Microbacteriaceae</taxon>
        <taxon>Pseudoclavibacter</taxon>
    </lineage>
</organism>
<comment type="subcellular location">
    <subcellularLocation>
        <location evidence="1">Cell membrane</location>
        <topology evidence="1">Multi-pass membrane protein</topology>
    </subcellularLocation>
</comment>
<dbReference type="InterPro" id="IPR020846">
    <property type="entry name" value="MFS_dom"/>
</dbReference>
<keyword evidence="4 5" id="KW-0472">Membrane</keyword>
<keyword evidence="3 5" id="KW-1133">Transmembrane helix</keyword>
<dbReference type="PANTHER" id="PTHR23528:SF1">
    <property type="entry name" value="MAJOR FACILITATOR SUPERFAMILY (MFS) PROFILE DOMAIN-CONTAINING PROTEIN"/>
    <property type="match status" value="1"/>
</dbReference>
<feature type="transmembrane region" description="Helical" evidence="5">
    <location>
        <begin position="370"/>
        <end position="392"/>
    </location>
</feature>
<evidence type="ECO:0000256" key="5">
    <source>
        <dbReference type="SAM" id="Phobius"/>
    </source>
</evidence>
<dbReference type="Gene3D" id="1.20.1250.20">
    <property type="entry name" value="MFS general substrate transporter like domains"/>
    <property type="match status" value="2"/>
</dbReference>
<dbReference type="InterPro" id="IPR011701">
    <property type="entry name" value="MFS"/>
</dbReference>
<dbReference type="AlphaFoldDB" id="A0A7J5B0M8"/>
<dbReference type="Pfam" id="PF07690">
    <property type="entry name" value="MFS_1"/>
    <property type="match status" value="1"/>
</dbReference>
<name>A0A7J5B0M8_9MICO</name>
<feature type="transmembrane region" description="Helical" evidence="5">
    <location>
        <begin position="237"/>
        <end position="261"/>
    </location>
</feature>
<dbReference type="SUPFAM" id="SSF103473">
    <property type="entry name" value="MFS general substrate transporter"/>
    <property type="match status" value="1"/>
</dbReference>
<evidence type="ECO:0000313" key="8">
    <source>
        <dbReference type="Proteomes" id="UP000490386"/>
    </source>
</evidence>
<feature type="transmembrane region" description="Helical" evidence="5">
    <location>
        <begin position="26"/>
        <end position="48"/>
    </location>
</feature>
<feature type="transmembrane region" description="Helical" evidence="5">
    <location>
        <begin position="331"/>
        <end position="349"/>
    </location>
</feature>
<keyword evidence="8" id="KW-1185">Reference proteome</keyword>
<dbReference type="RefSeq" id="WP_151424291.1">
    <property type="nucleotide sequence ID" value="NZ_WBJX01000004.1"/>
</dbReference>
<keyword evidence="2 5" id="KW-0812">Transmembrane</keyword>
<gene>
    <name evidence="7" type="ORF">F8O03_13390</name>
</gene>
<dbReference type="GO" id="GO:0005886">
    <property type="term" value="C:plasma membrane"/>
    <property type="evidence" value="ECO:0007669"/>
    <property type="project" value="UniProtKB-SubCell"/>
</dbReference>
<feature type="transmembrane region" description="Helical" evidence="5">
    <location>
        <begin position="156"/>
        <end position="174"/>
    </location>
</feature>
<dbReference type="Proteomes" id="UP000490386">
    <property type="component" value="Unassembled WGS sequence"/>
</dbReference>
<dbReference type="PROSITE" id="PS50850">
    <property type="entry name" value="MFS"/>
    <property type="match status" value="1"/>
</dbReference>
<feature type="domain" description="Major facilitator superfamily (MFS) profile" evidence="6">
    <location>
        <begin position="24"/>
        <end position="421"/>
    </location>
</feature>
<evidence type="ECO:0000256" key="1">
    <source>
        <dbReference type="ARBA" id="ARBA00004651"/>
    </source>
</evidence>
<evidence type="ECO:0000256" key="3">
    <source>
        <dbReference type="ARBA" id="ARBA00022989"/>
    </source>
</evidence>
<feature type="transmembrane region" description="Helical" evidence="5">
    <location>
        <begin position="273"/>
        <end position="295"/>
    </location>
</feature>
<evidence type="ECO:0000256" key="2">
    <source>
        <dbReference type="ARBA" id="ARBA00022692"/>
    </source>
</evidence>
<accession>A0A7J5B0M8</accession>
<feature type="transmembrane region" description="Helical" evidence="5">
    <location>
        <begin position="121"/>
        <end position="144"/>
    </location>
</feature>
<protein>
    <submittedName>
        <fullName evidence="7">MFS transporter</fullName>
    </submittedName>
</protein>
<dbReference type="GO" id="GO:0022857">
    <property type="term" value="F:transmembrane transporter activity"/>
    <property type="evidence" value="ECO:0007669"/>
    <property type="project" value="InterPro"/>
</dbReference>
<dbReference type="PANTHER" id="PTHR23528">
    <property type="match status" value="1"/>
</dbReference>
<sequence length="421" mass="44653">MNEQVTVVDNTTSVPVQPWKPVRIGIALLVGSMLCLGPFMAFNAILLPARIEIMAPDSKIAIVAVIATSGVIVATVANVLFGALSDLTRSRFGRRIPWILFGSTGAGLSLAFVAASQTIPMMIFAWCLFQFFLNAVIAPLLAMLPDRVPVARRGTMSALYGLGQLLGIALLGQITAPRFLTDPTLGMFIFAGLMFLAGPLIAVIAPEPSNRDQPREPFSRKSLIASFAFPIKESRDYYLVFSGRVLNIIGTYVVTGYQLYIVTDYLGASTEEAARILPVLGIISLIGSMFVGTAIGPISDKFKRRKIFIVIASILMAFGTVFLFFVQAPWAIFVFGAANSLGGGIYNSIEQVVSTEVLPSGDQAAKDLGFLNVAATGGQAVAPALTSAVIAITGSFGPAFLIGGALLLGSSALFGMLRKTR</sequence>
<feature type="transmembrane region" description="Helical" evidence="5">
    <location>
        <begin position="60"/>
        <end position="84"/>
    </location>
</feature>
<dbReference type="OrthoDB" id="7584869at2"/>
<dbReference type="EMBL" id="WBJX01000004">
    <property type="protein sequence ID" value="KAB1637268.1"/>
    <property type="molecule type" value="Genomic_DNA"/>
</dbReference>